<dbReference type="InterPro" id="IPR011008">
    <property type="entry name" value="Dimeric_a/b-barrel"/>
</dbReference>
<sequence length="96" mass="10680">MTAYVVVEIQVHDPELYEQYKPIAANSIELHGGRYLARGGETELLEGDVSPARIVILEFPDAAAARRWYHSAEYAEALKIRERASVGRLIVVEGLA</sequence>
<dbReference type="Gene3D" id="3.30.70.100">
    <property type="match status" value="1"/>
</dbReference>
<gene>
    <name evidence="2" type="ORF">ACFSJD_17115</name>
</gene>
<evidence type="ECO:0000313" key="2">
    <source>
        <dbReference type="EMBL" id="MFD1519219.1"/>
    </source>
</evidence>
<dbReference type="SUPFAM" id="SSF54909">
    <property type="entry name" value="Dimeric alpha+beta barrel"/>
    <property type="match status" value="1"/>
</dbReference>
<reference evidence="3" key="1">
    <citation type="journal article" date="2019" name="Int. J. Syst. Evol. Microbiol.">
        <title>The Global Catalogue of Microorganisms (GCM) 10K type strain sequencing project: providing services to taxonomists for standard genome sequencing and annotation.</title>
        <authorList>
            <consortium name="The Broad Institute Genomics Platform"/>
            <consortium name="The Broad Institute Genome Sequencing Center for Infectious Disease"/>
            <person name="Wu L."/>
            <person name="Ma J."/>
        </authorList>
    </citation>
    <scope>NUCLEOTIDE SEQUENCE [LARGE SCALE GENOMIC DNA]</scope>
    <source>
        <strain evidence="3">CCM 7043</strain>
    </source>
</reference>
<dbReference type="Proteomes" id="UP001597114">
    <property type="component" value="Unassembled WGS sequence"/>
</dbReference>
<dbReference type="RefSeq" id="WP_344719284.1">
    <property type="nucleotide sequence ID" value="NZ_BAAAUS010000004.1"/>
</dbReference>
<dbReference type="Pfam" id="PF07045">
    <property type="entry name" value="DUF1330"/>
    <property type="match status" value="1"/>
</dbReference>
<accession>A0ABW4EYT5</accession>
<feature type="domain" description="DUF1330" evidence="1">
    <location>
        <begin position="2"/>
        <end position="95"/>
    </location>
</feature>
<name>A0ABW4EYT5_9PSEU</name>
<organism evidence="2 3">
    <name type="scientific">Pseudonocardia yunnanensis</name>
    <dbReference type="NCBI Taxonomy" id="58107"/>
    <lineage>
        <taxon>Bacteria</taxon>
        <taxon>Bacillati</taxon>
        <taxon>Actinomycetota</taxon>
        <taxon>Actinomycetes</taxon>
        <taxon>Pseudonocardiales</taxon>
        <taxon>Pseudonocardiaceae</taxon>
        <taxon>Pseudonocardia</taxon>
    </lineage>
</organism>
<proteinExistence type="predicted"/>
<keyword evidence="3" id="KW-1185">Reference proteome</keyword>
<comment type="caution">
    <text evidence="2">The sequence shown here is derived from an EMBL/GenBank/DDBJ whole genome shotgun (WGS) entry which is preliminary data.</text>
</comment>
<dbReference type="PANTHER" id="PTHR41521:SF4">
    <property type="entry name" value="BLR0684 PROTEIN"/>
    <property type="match status" value="1"/>
</dbReference>
<dbReference type="InterPro" id="IPR010753">
    <property type="entry name" value="DUF1330"/>
</dbReference>
<evidence type="ECO:0000259" key="1">
    <source>
        <dbReference type="Pfam" id="PF07045"/>
    </source>
</evidence>
<dbReference type="EMBL" id="JBHUCO010000016">
    <property type="protein sequence ID" value="MFD1519219.1"/>
    <property type="molecule type" value="Genomic_DNA"/>
</dbReference>
<dbReference type="PANTHER" id="PTHR41521">
    <property type="match status" value="1"/>
</dbReference>
<evidence type="ECO:0000313" key="3">
    <source>
        <dbReference type="Proteomes" id="UP001597114"/>
    </source>
</evidence>
<protein>
    <submittedName>
        <fullName evidence="2">DUF1330 domain-containing protein</fullName>
    </submittedName>
</protein>